<dbReference type="EC" id="2.7.4.1" evidence="6 7"/>
<dbReference type="Proteomes" id="UP000825701">
    <property type="component" value="Chromosome"/>
</dbReference>
<dbReference type="PANTHER" id="PTHR30218">
    <property type="entry name" value="POLYPHOSPHATE KINASE"/>
    <property type="match status" value="1"/>
</dbReference>
<feature type="domain" description="Polyphosphate kinase N-terminal" evidence="10">
    <location>
        <begin position="68"/>
        <end position="172"/>
    </location>
</feature>
<dbReference type="PANTHER" id="PTHR30218:SF0">
    <property type="entry name" value="POLYPHOSPHATE KINASE"/>
    <property type="match status" value="1"/>
</dbReference>
<dbReference type="Pfam" id="PF13089">
    <property type="entry name" value="PP_kinase_N"/>
    <property type="match status" value="1"/>
</dbReference>
<dbReference type="InterPro" id="IPR041108">
    <property type="entry name" value="PP_kinase_C_1"/>
</dbReference>
<dbReference type="Pfam" id="PF13090">
    <property type="entry name" value="PP_kinase_C"/>
    <property type="match status" value="1"/>
</dbReference>
<dbReference type="SUPFAM" id="SSF143724">
    <property type="entry name" value="PHP14-like"/>
    <property type="match status" value="1"/>
</dbReference>
<evidence type="ECO:0000259" key="11">
    <source>
        <dbReference type="Pfam" id="PF13090"/>
    </source>
</evidence>
<evidence type="ECO:0000259" key="10">
    <source>
        <dbReference type="Pfam" id="PF13089"/>
    </source>
</evidence>
<dbReference type="GO" id="GO:0009358">
    <property type="term" value="C:polyphosphate kinase complex"/>
    <property type="evidence" value="ECO:0007669"/>
    <property type="project" value="InterPro"/>
</dbReference>
<dbReference type="Pfam" id="PF17941">
    <property type="entry name" value="PP_kinase_C_1"/>
    <property type="match status" value="1"/>
</dbReference>
<keyword evidence="5 6" id="KW-0067">ATP-binding</keyword>
<feature type="domain" description="Polyphosphate kinase middle" evidence="9">
    <location>
        <begin position="182"/>
        <end position="360"/>
    </location>
</feature>
<dbReference type="GO" id="GO:0005524">
    <property type="term" value="F:ATP binding"/>
    <property type="evidence" value="ECO:0007669"/>
    <property type="project" value="UniProtKB-KW"/>
</dbReference>
<keyword evidence="3 6" id="KW-0547">Nucleotide-binding</keyword>
<dbReference type="NCBIfam" id="NF003918">
    <property type="entry name" value="PRK05443.1-2"/>
    <property type="match status" value="1"/>
</dbReference>
<dbReference type="PIRSF" id="PIRSF015589">
    <property type="entry name" value="PP_kinase"/>
    <property type="match status" value="1"/>
</dbReference>
<dbReference type="GO" id="GO:0006799">
    <property type="term" value="P:polyphosphate biosynthetic process"/>
    <property type="evidence" value="ECO:0007669"/>
    <property type="project" value="UniProtKB-UniRule"/>
</dbReference>
<dbReference type="AlphaFoldDB" id="A0A9E6UMI5"/>
<evidence type="ECO:0000256" key="4">
    <source>
        <dbReference type="ARBA" id="ARBA00022777"/>
    </source>
</evidence>
<dbReference type="KEGG" id="cmet:K6K41_26425"/>
<dbReference type="InterPro" id="IPR003414">
    <property type="entry name" value="PP_kinase"/>
</dbReference>
<evidence type="ECO:0000256" key="6">
    <source>
        <dbReference type="HAMAP-Rule" id="MF_00347"/>
    </source>
</evidence>
<comment type="PTM">
    <text evidence="6 7">An intermediate of this reaction is the autophosphorylated ppk in which a phosphate is covalently linked to a histidine residue through a N-P bond.</text>
</comment>
<feature type="region of interest" description="Disordered" evidence="8">
    <location>
        <begin position="1"/>
        <end position="40"/>
    </location>
</feature>
<proteinExistence type="inferred from homology"/>
<feature type="binding site" evidence="6">
    <location>
        <position position="431"/>
    </location>
    <ligand>
        <name>Mg(2+)</name>
        <dbReference type="ChEBI" id="CHEBI:18420"/>
    </ligand>
</feature>
<dbReference type="NCBIfam" id="NF003921">
    <property type="entry name" value="PRK05443.2-2"/>
    <property type="match status" value="1"/>
</dbReference>
<evidence type="ECO:0000313" key="13">
    <source>
        <dbReference type="EMBL" id="QZO00061.1"/>
    </source>
</evidence>
<gene>
    <name evidence="6" type="primary">ppk</name>
    <name evidence="13" type="ORF">K6K41_26425</name>
</gene>
<dbReference type="GO" id="GO:0008976">
    <property type="term" value="F:polyphosphate kinase activity"/>
    <property type="evidence" value="ECO:0007669"/>
    <property type="project" value="UniProtKB-UniRule"/>
</dbReference>
<feature type="domain" description="Polyphosphate kinase C-terminal" evidence="11">
    <location>
        <begin position="560"/>
        <end position="735"/>
    </location>
</feature>
<protein>
    <recommendedName>
        <fullName evidence="6 7">Polyphosphate kinase</fullName>
        <ecNumber evidence="6 7">2.7.4.1</ecNumber>
    </recommendedName>
    <alternativeName>
        <fullName evidence="6">ATP-polyphosphate phosphotransferase</fullName>
    </alternativeName>
    <alternativeName>
        <fullName evidence="6">Polyphosphoric acid kinase</fullName>
    </alternativeName>
</protein>
<comment type="catalytic activity">
    <reaction evidence="6 7">
        <text>[phosphate](n) + ATP = [phosphate](n+1) + ADP</text>
        <dbReference type="Rhea" id="RHEA:19573"/>
        <dbReference type="Rhea" id="RHEA-COMP:9859"/>
        <dbReference type="Rhea" id="RHEA-COMP:14280"/>
        <dbReference type="ChEBI" id="CHEBI:16838"/>
        <dbReference type="ChEBI" id="CHEBI:30616"/>
        <dbReference type="ChEBI" id="CHEBI:456216"/>
        <dbReference type="EC" id="2.7.4.1"/>
    </reaction>
</comment>
<evidence type="ECO:0000256" key="3">
    <source>
        <dbReference type="ARBA" id="ARBA00022741"/>
    </source>
</evidence>
<dbReference type="Gene3D" id="1.20.58.310">
    <property type="entry name" value="Polyphosphate kinase N-terminal domain"/>
    <property type="match status" value="1"/>
</dbReference>
<dbReference type="InterPro" id="IPR036832">
    <property type="entry name" value="PPK_N_dom_sf"/>
</dbReference>
<dbReference type="NCBIfam" id="TIGR03705">
    <property type="entry name" value="poly_P_kin"/>
    <property type="match status" value="1"/>
</dbReference>
<feature type="domain" description="Polyphosphate kinase C-terminal" evidence="12">
    <location>
        <begin position="387"/>
        <end position="551"/>
    </location>
</feature>
<comment type="function">
    <text evidence="6 7">Catalyzes the reversible transfer of the terminal phosphate of ATP to form a long-chain polyphosphate (polyP).</text>
</comment>
<dbReference type="Gene3D" id="3.30.1840.10">
    <property type="entry name" value="Polyphosphate kinase middle domain"/>
    <property type="match status" value="1"/>
</dbReference>
<evidence type="ECO:0000256" key="5">
    <source>
        <dbReference type="ARBA" id="ARBA00022840"/>
    </source>
</evidence>
<keyword evidence="1 6" id="KW-0597">Phosphoprotein</keyword>
<evidence type="ECO:0000256" key="2">
    <source>
        <dbReference type="ARBA" id="ARBA00022679"/>
    </source>
</evidence>
<dbReference type="SUPFAM" id="SSF56024">
    <property type="entry name" value="Phospholipase D/nuclease"/>
    <property type="match status" value="2"/>
</dbReference>
<dbReference type="EMBL" id="CP081869">
    <property type="protein sequence ID" value="QZO00061.1"/>
    <property type="molecule type" value="Genomic_DNA"/>
</dbReference>
<dbReference type="Gene3D" id="3.30.870.10">
    <property type="entry name" value="Endonuclease Chain A"/>
    <property type="match status" value="2"/>
</dbReference>
<sequence length="764" mass="85264">MDVAKPSHGRRIERAPRRKPAPAEPNGEGAEEMNENVRVPPRAAIAEVELKAPEAEKPEVAPGDPSRFVNREASWIGFNRRVLEEASNANHPLLEQLRFLSISANNLDEFFMVRVAGLRAQSRTGLTTVSPDGLSPAEQMVRIAELVSSLARDQQVRWLELRSQLADTKIFLVEGPQLTKAEKVWLEDHFLNYVFPVLTPLAVDPAHPFPFIPNLGFTIALQLARQSDGRPLNALIRMPARFERFIKLPDGGNEGTRFISLEQVIGLHIGRLFPGYTVSAQAAFRIIRDSDLEVEEEAEDLVRTFESALKRRRRGSVIRLEIENTMPPELRAFVIAALAVADDEVFVVDGVLALGDLSQIVGVDRPDLKFKPYNPRFPERIREQAGDVFAAIREKDFIVHHPYESFDAVVQFLFQAARDPNVVAIKQTLYRTSSDSPIVKALAEAAEAGKSVTALELKARFDEEANIRWSRDLERAGVQVVFGFIELKTHSKLSLVVRREASGLRAYCHVGTGNYHPITAKIYTDLSVFTDDPVIGRDVGRLFNFITGYAEPDELELMAASPHTLRKRFIQHVREEIEHAKAGRPAAIWGKCNSLVDPETIDALYEASQAGVQVDFVVRGMCSLRPGVPGLSENIRVKSIVGRFLEHSRIYAFGNGHGLPSPQAHVYIASADLMQRNLDRRVEAMLPITNPTVHEQVLDQIMVANLKDNQQSWTILPDGTSRRIAPAEGEEPFNAHQYFMTNPSLSGRGKSVKTSSPRRLAKRG</sequence>
<reference evidence="13" key="1">
    <citation type="submission" date="2021-08" db="EMBL/GenBank/DDBJ databases">
        <authorList>
            <person name="Zhang H."/>
            <person name="Xu M."/>
            <person name="Yu Z."/>
            <person name="Yang L."/>
            <person name="Cai Y."/>
        </authorList>
    </citation>
    <scope>NUCLEOTIDE SEQUENCE</scope>
    <source>
        <strain evidence="13">CHL1</strain>
    </source>
</reference>
<dbReference type="InterPro" id="IPR025198">
    <property type="entry name" value="PPK_N_dom"/>
</dbReference>
<keyword evidence="14" id="KW-1185">Reference proteome</keyword>
<comment type="cofactor">
    <cofactor evidence="6">
        <name>Mg(2+)</name>
        <dbReference type="ChEBI" id="CHEBI:18420"/>
    </cofactor>
</comment>
<dbReference type="CDD" id="cd09165">
    <property type="entry name" value="PLDc_PaPPK1_C1_like"/>
    <property type="match status" value="1"/>
</dbReference>
<feature type="binding site" evidence="6">
    <location>
        <position position="619"/>
    </location>
    <ligand>
        <name>ATP</name>
        <dbReference type="ChEBI" id="CHEBI:30616"/>
    </ligand>
</feature>
<evidence type="ECO:0000259" key="12">
    <source>
        <dbReference type="Pfam" id="PF17941"/>
    </source>
</evidence>
<feature type="binding site" evidence="6">
    <location>
        <position position="647"/>
    </location>
    <ligand>
        <name>ATP</name>
        <dbReference type="ChEBI" id="CHEBI:30616"/>
    </ligand>
</feature>
<keyword evidence="6" id="KW-0460">Magnesium</keyword>
<name>A0A9E6UMI5_9HYPH</name>
<evidence type="ECO:0000256" key="1">
    <source>
        <dbReference type="ARBA" id="ARBA00022553"/>
    </source>
</evidence>
<dbReference type="CDD" id="cd09168">
    <property type="entry name" value="PLDc_PaPPK1_C2_like"/>
    <property type="match status" value="1"/>
</dbReference>
<evidence type="ECO:0000256" key="8">
    <source>
        <dbReference type="SAM" id="MobiDB-lite"/>
    </source>
</evidence>
<dbReference type="InterPro" id="IPR024953">
    <property type="entry name" value="PP_kinase_middle"/>
</dbReference>
<keyword evidence="6" id="KW-0479">Metal-binding</keyword>
<accession>A0A9E6UMI5</accession>
<feature type="binding site" evidence="6">
    <location>
        <position position="460"/>
    </location>
    <ligand>
        <name>Mg(2+)</name>
        <dbReference type="ChEBI" id="CHEBI:18420"/>
    </ligand>
</feature>
<evidence type="ECO:0000259" key="9">
    <source>
        <dbReference type="Pfam" id="PF02503"/>
    </source>
</evidence>
<dbReference type="NCBIfam" id="NF003917">
    <property type="entry name" value="PRK05443.1-1"/>
    <property type="match status" value="1"/>
</dbReference>
<dbReference type="HAMAP" id="MF_00347">
    <property type="entry name" value="Polyphosphate_kinase"/>
    <property type="match status" value="1"/>
</dbReference>
<organism evidence="13 14">
    <name type="scientific">Chenggangzhangella methanolivorans</name>
    <dbReference type="NCBI Taxonomy" id="1437009"/>
    <lineage>
        <taxon>Bacteria</taxon>
        <taxon>Pseudomonadati</taxon>
        <taxon>Pseudomonadota</taxon>
        <taxon>Alphaproteobacteria</taxon>
        <taxon>Hyphomicrobiales</taxon>
        <taxon>Methylopilaceae</taxon>
        <taxon>Chenggangzhangella</taxon>
    </lineage>
</organism>
<dbReference type="Pfam" id="PF02503">
    <property type="entry name" value="PP_kinase"/>
    <property type="match status" value="1"/>
</dbReference>
<evidence type="ECO:0000313" key="14">
    <source>
        <dbReference type="Proteomes" id="UP000825701"/>
    </source>
</evidence>
<evidence type="ECO:0000256" key="7">
    <source>
        <dbReference type="RuleBase" id="RU003800"/>
    </source>
</evidence>
<dbReference type="InterPro" id="IPR025200">
    <property type="entry name" value="PPK_C_dom2"/>
</dbReference>
<feature type="binding site" evidence="6">
    <location>
        <position position="523"/>
    </location>
    <ligand>
        <name>ATP</name>
        <dbReference type="ChEBI" id="CHEBI:30616"/>
    </ligand>
</feature>
<feature type="binding site" evidence="6">
    <location>
        <position position="106"/>
    </location>
    <ligand>
        <name>ATP</name>
        <dbReference type="ChEBI" id="CHEBI:30616"/>
    </ligand>
</feature>
<comment type="similarity">
    <text evidence="6 7">Belongs to the polyphosphate kinase 1 (PPK1) family.</text>
</comment>
<feature type="region of interest" description="Disordered" evidence="8">
    <location>
        <begin position="740"/>
        <end position="764"/>
    </location>
</feature>
<feature type="active site" description="Phosphohistidine intermediate" evidence="6">
    <location>
        <position position="490"/>
    </location>
</feature>
<dbReference type="SUPFAM" id="SSF140356">
    <property type="entry name" value="PPK N-terminal domain-like"/>
    <property type="match status" value="1"/>
</dbReference>
<keyword evidence="2 6" id="KW-0808">Transferase</keyword>
<dbReference type="InterPro" id="IPR036830">
    <property type="entry name" value="PP_kinase_middle_dom_sf"/>
</dbReference>
<dbReference type="NCBIfam" id="NF003919">
    <property type="entry name" value="PRK05443.1-4"/>
    <property type="match status" value="1"/>
</dbReference>
<keyword evidence="4 6" id="KW-0418">Kinase</keyword>
<dbReference type="GO" id="GO:0046872">
    <property type="term" value="F:metal ion binding"/>
    <property type="evidence" value="ECO:0007669"/>
    <property type="project" value="UniProtKB-KW"/>
</dbReference>